<evidence type="ECO:0000256" key="2">
    <source>
        <dbReference type="ARBA" id="ARBA00014031"/>
    </source>
</evidence>
<evidence type="ECO:0000256" key="1">
    <source>
        <dbReference type="ARBA" id="ARBA00003989"/>
    </source>
</evidence>
<organism evidence="5 6">
    <name type="scientific">Solirubrum puertoriconensis</name>
    <dbReference type="NCBI Taxonomy" id="1751427"/>
    <lineage>
        <taxon>Bacteria</taxon>
        <taxon>Pseudomonadati</taxon>
        <taxon>Bacteroidota</taxon>
        <taxon>Cytophagia</taxon>
        <taxon>Cytophagales</taxon>
    </lineage>
</organism>
<gene>
    <name evidence="5" type="ORF">ASU33_09735</name>
</gene>
<evidence type="ECO:0000256" key="3">
    <source>
        <dbReference type="ARBA" id="ARBA00022729"/>
    </source>
</evidence>
<feature type="chain" id="PRO_5040834173" description="Curli production assembly/transport component CsgF" evidence="4">
    <location>
        <begin position="25"/>
        <end position="148"/>
    </location>
</feature>
<proteinExistence type="predicted"/>
<name>A0A9X0HM07_SOLP1</name>
<feature type="signal peptide" evidence="4">
    <location>
        <begin position="1"/>
        <end position="24"/>
    </location>
</feature>
<keyword evidence="3 4" id="KW-0732">Signal</keyword>
<dbReference type="Proteomes" id="UP000054223">
    <property type="component" value="Unassembled WGS sequence"/>
</dbReference>
<comment type="caution">
    <text evidence="5">The sequence shown here is derived from an EMBL/GenBank/DDBJ whole genome shotgun (WGS) entry which is preliminary data.</text>
</comment>
<reference evidence="5 6" key="1">
    <citation type="submission" date="2015-11" db="EMBL/GenBank/DDBJ databases">
        <title>Solirubrum puertoriconensis gen. nov. an environmental bacteria isolated in Puerto Rico.</title>
        <authorList>
            <person name="Cuebas-Irizarry M.F."/>
            <person name="Montalvo-Rodriguez R."/>
        </authorList>
    </citation>
    <scope>NUCLEOTIDE SEQUENCE [LARGE SCALE GENOMIC DNA]</scope>
    <source>
        <strain evidence="5 6">MC1A</strain>
    </source>
</reference>
<dbReference type="AlphaFoldDB" id="A0A9X0HM07"/>
<evidence type="ECO:0000256" key="4">
    <source>
        <dbReference type="SAM" id="SignalP"/>
    </source>
</evidence>
<accession>A0A9X0HM07</accession>
<evidence type="ECO:0000313" key="6">
    <source>
        <dbReference type="Proteomes" id="UP000054223"/>
    </source>
</evidence>
<protein>
    <recommendedName>
        <fullName evidence="2">Curli production assembly/transport component CsgF</fullName>
    </recommendedName>
</protein>
<evidence type="ECO:0000313" key="5">
    <source>
        <dbReference type="EMBL" id="KUG08437.1"/>
    </source>
</evidence>
<sequence length="148" mass="15931">MFMKIWFTGFVWLLLGLLARPAAAQDLVYEPKNPSFGGGNTFNYQWLLSSASAQNTIEDTNARNGGLERENADPLTSFADNLNKQLLAQLTNRFITSQFGSGTGPVKPGSYTVGIYQIEVVPGSNGVTIKITDSGTGNQTTVTIPNVP</sequence>
<comment type="function">
    <text evidence="1">May be involved in the biogenesis of curli organelles.</text>
</comment>
<dbReference type="InterPro" id="IPR018893">
    <property type="entry name" value="T8SS_CsgF"/>
</dbReference>
<dbReference type="Pfam" id="PF10614">
    <property type="entry name" value="CsgF"/>
    <property type="match status" value="1"/>
</dbReference>
<keyword evidence="6" id="KW-1185">Reference proteome</keyword>
<dbReference type="EMBL" id="LNAL01000006">
    <property type="protein sequence ID" value="KUG08437.1"/>
    <property type="molecule type" value="Genomic_DNA"/>
</dbReference>